<dbReference type="PANTHER" id="PTHR46796:SF2">
    <property type="entry name" value="TRANSCRIPTIONAL REGULATORY PROTEIN"/>
    <property type="match status" value="1"/>
</dbReference>
<protein>
    <submittedName>
        <fullName evidence="5">AraC-like DNA-binding protein</fullName>
    </submittedName>
</protein>
<dbReference type="InterPro" id="IPR009057">
    <property type="entry name" value="Homeodomain-like_sf"/>
</dbReference>
<evidence type="ECO:0000313" key="6">
    <source>
        <dbReference type="Proteomes" id="UP000249538"/>
    </source>
</evidence>
<evidence type="ECO:0000256" key="3">
    <source>
        <dbReference type="ARBA" id="ARBA00023163"/>
    </source>
</evidence>
<accession>A0A2W7QMY0</accession>
<gene>
    <name evidence="5" type="ORF">LX76_04207</name>
</gene>
<keyword evidence="2 5" id="KW-0238">DNA-binding</keyword>
<dbReference type="Proteomes" id="UP000249538">
    <property type="component" value="Unassembled WGS sequence"/>
</dbReference>
<dbReference type="SUPFAM" id="SSF51215">
    <property type="entry name" value="Regulatory protein AraC"/>
    <property type="match status" value="1"/>
</dbReference>
<organism evidence="5 6">
    <name type="scientific">Cereibacter changlensis</name>
    <dbReference type="NCBI Taxonomy" id="402884"/>
    <lineage>
        <taxon>Bacteria</taxon>
        <taxon>Pseudomonadati</taxon>
        <taxon>Pseudomonadota</taxon>
        <taxon>Alphaproteobacteria</taxon>
        <taxon>Rhodobacterales</taxon>
        <taxon>Paracoccaceae</taxon>
        <taxon>Cereibacter</taxon>
    </lineage>
</organism>
<dbReference type="GO" id="GO:0043565">
    <property type="term" value="F:sequence-specific DNA binding"/>
    <property type="evidence" value="ECO:0007669"/>
    <property type="project" value="InterPro"/>
</dbReference>
<evidence type="ECO:0000313" key="5">
    <source>
        <dbReference type="EMBL" id="PZX48636.1"/>
    </source>
</evidence>
<dbReference type="Pfam" id="PF02311">
    <property type="entry name" value="AraC_binding"/>
    <property type="match status" value="1"/>
</dbReference>
<dbReference type="SUPFAM" id="SSF46689">
    <property type="entry name" value="Homeodomain-like"/>
    <property type="match status" value="2"/>
</dbReference>
<dbReference type="InterPro" id="IPR037923">
    <property type="entry name" value="HTH-like"/>
</dbReference>
<dbReference type="AlphaFoldDB" id="A0A2W7QMY0"/>
<keyword evidence="1" id="KW-0805">Transcription regulation</keyword>
<comment type="caution">
    <text evidence="5">The sequence shown here is derived from an EMBL/GenBank/DDBJ whole genome shotgun (WGS) entry which is preliminary data.</text>
</comment>
<dbReference type="Gene3D" id="1.10.10.60">
    <property type="entry name" value="Homeodomain-like"/>
    <property type="match status" value="1"/>
</dbReference>
<reference evidence="5 6" key="1">
    <citation type="submission" date="2018-06" db="EMBL/GenBank/DDBJ databases">
        <title>Genomic Encyclopedia of Archaeal and Bacterial Type Strains, Phase II (KMG-II): from individual species to whole genera.</title>
        <authorList>
            <person name="Goeker M."/>
        </authorList>
    </citation>
    <scope>NUCLEOTIDE SEQUENCE [LARGE SCALE GENOMIC DNA]</scope>
    <source>
        <strain evidence="5 6">DSM 18774</strain>
    </source>
</reference>
<dbReference type="PROSITE" id="PS01124">
    <property type="entry name" value="HTH_ARAC_FAMILY_2"/>
    <property type="match status" value="1"/>
</dbReference>
<dbReference type="PANTHER" id="PTHR46796">
    <property type="entry name" value="HTH-TYPE TRANSCRIPTIONAL ACTIVATOR RHAS-RELATED"/>
    <property type="match status" value="1"/>
</dbReference>
<evidence type="ECO:0000256" key="1">
    <source>
        <dbReference type="ARBA" id="ARBA00023015"/>
    </source>
</evidence>
<dbReference type="Pfam" id="PF12833">
    <property type="entry name" value="HTH_18"/>
    <property type="match status" value="1"/>
</dbReference>
<sequence length="278" mass="31148">MGKDRDDICLWSDRQILGGLELLRATCFEFRYPLHTHDTFVIAAFRNGAQKHQIARRRGVAYPGTVMIIPPGEVHTGESAERDGGWEYSALYPAAGALDALSQELFQESRGSLDFGAELLIEDPEMAERLLAACELAARSPDAIAREEAIYGALDMLIQRYGQRTSASTLRKAPDARIRRALDYIHAHHDQPLRLKHIASQVDLSEFHFMRTFKEQMNVTVYRYLMLVRLNAAKALLAAGNPAAEAAVGVGFYDQSHFTGNFRRYFGVTPLRYAAACR</sequence>
<feature type="domain" description="HTH araC/xylS-type" evidence="4">
    <location>
        <begin position="179"/>
        <end position="276"/>
    </location>
</feature>
<dbReference type="InterPro" id="IPR003313">
    <property type="entry name" value="AraC-bd"/>
</dbReference>
<evidence type="ECO:0000259" key="4">
    <source>
        <dbReference type="PROSITE" id="PS01124"/>
    </source>
</evidence>
<dbReference type="GO" id="GO:0003700">
    <property type="term" value="F:DNA-binding transcription factor activity"/>
    <property type="evidence" value="ECO:0007669"/>
    <property type="project" value="InterPro"/>
</dbReference>
<dbReference type="EMBL" id="QKZS01000021">
    <property type="protein sequence ID" value="PZX48636.1"/>
    <property type="molecule type" value="Genomic_DNA"/>
</dbReference>
<name>A0A2W7QMY0_9RHOB</name>
<keyword evidence="3" id="KW-0804">Transcription</keyword>
<dbReference type="RefSeq" id="WP_111467542.1">
    <property type="nucleotide sequence ID" value="NZ_QKZS01000021.1"/>
</dbReference>
<dbReference type="InterPro" id="IPR018060">
    <property type="entry name" value="HTH_AraC"/>
</dbReference>
<proteinExistence type="predicted"/>
<evidence type="ECO:0000256" key="2">
    <source>
        <dbReference type="ARBA" id="ARBA00023125"/>
    </source>
</evidence>
<dbReference type="SMART" id="SM00342">
    <property type="entry name" value="HTH_ARAC"/>
    <property type="match status" value="1"/>
</dbReference>
<dbReference type="InterPro" id="IPR050204">
    <property type="entry name" value="AraC_XylS_family_regulators"/>
</dbReference>